<dbReference type="InterPro" id="IPR029071">
    <property type="entry name" value="Ubiquitin-like_domsf"/>
</dbReference>
<feature type="domain" description="Ubiquitin-like" evidence="1">
    <location>
        <begin position="43"/>
        <end position="66"/>
    </location>
</feature>
<dbReference type="InterPro" id="IPR000626">
    <property type="entry name" value="Ubiquitin-like_dom"/>
</dbReference>
<dbReference type="Gene3D" id="3.10.20.90">
    <property type="entry name" value="Phosphatidylinositol 3-kinase Catalytic Subunit, Chain A, domain 1"/>
    <property type="match status" value="1"/>
</dbReference>
<comment type="caution">
    <text evidence="2">The sequence shown here is derived from an EMBL/GenBank/DDBJ whole genome shotgun (WGS) entry which is preliminary data.</text>
</comment>
<sequence length="74" mass="8476">MKINVEINYEATGTKKILKAEFKYTDTVGDIKNKIPDINAYTRLYYCGQILDDRKKLSDYNIQEGSYTSSSPEA</sequence>
<gene>
    <name evidence="2" type="ORF">DEBURN_LOCUS1582</name>
</gene>
<dbReference type="CDD" id="cd17039">
    <property type="entry name" value="Ubl_ubiquitin_like"/>
    <property type="match status" value="1"/>
</dbReference>
<proteinExistence type="predicted"/>
<dbReference type="Proteomes" id="UP000789706">
    <property type="component" value="Unassembled WGS sequence"/>
</dbReference>
<evidence type="ECO:0000313" key="2">
    <source>
        <dbReference type="EMBL" id="CAG8442893.1"/>
    </source>
</evidence>
<dbReference type="OrthoDB" id="428577at2759"/>
<dbReference type="SUPFAM" id="SSF54236">
    <property type="entry name" value="Ubiquitin-like"/>
    <property type="match status" value="1"/>
</dbReference>
<protein>
    <submittedName>
        <fullName evidence="2">12009_t:CDS:1</fullName>
    </submittedName>
</protein>
<dbReference type="EMBL" id="CAJVPK010000072">
    <property type="protein sequence ID" value="CAG8442893.1"/>
    <property type="molecule type" value="Genomic_DNA"/>
</dbReference>
<name>A0A9N8YRP8_9GLOM</name>
<reference evidence="2" key="1">
    <citation type="submission" date="2021-06" db="EMBL/GenBank/DDBJ databases">
        <authorList>
            <person name="Kallberg Y."/>
            <person name="Tangrot J."/>
            <person name="Rosling A."/>
        </authorList>
    </citation>
    <scope>NUCLEOTIDE SEQUENCE</scope>
    <source>
        <strain evidence="2">AZ414A</strain>
    </source>
</reference>
<accession>A0A9N8YRP8</accession>
<keyword evidence="3" id="KW-1185">Reference proteome</keyword>
<dbReference type="AlphaFoldDB" id="A0A9N8YRP8"/>
<evidence type="ECO:0000313" key="3">
    <source>
        <dbReference type="Proteomes" id="UP000789706"/>
    </source>
</evidence>
<dbReference type="Pfam" id="PF00240">
    <property type="entry name" value="ubiquitin"/>
    <property type="match status" value="1"/>
</dbReference>
<organism evidence="2 3">
    <name type="scientific">Diversispora eburnea</name>
    <dbReference type="NCBI Taxonomy" id="1213867"/>
    <lineage>
        <taxon>Eukaryota</taxon>
        <taxon>Fungi</taxon>
        <taxon>Fungi incertae sedis</taxon>
        <taxon>Mucoromycota</taxon>
        <taxon>Glomeromycotina</taxon>
        <taxon>Glomeromycetes</taxon>
        <taxon>Diversisporales</taxon>
        <taxon>Diversisporaceae</taxon>
        <taxon>Diversispora</taxon>
    </lineage>
</organism>
<evidence type="ECO:0000259" key="1">
    <source>
        <dbReference type="PROSITE" id="PS50053"/>
    </source>
</evidence>
<dbReference type="PROSITE" id="PS50053">
    <property type="entry name" value="UBIQUITIN_2"/>
    <property type="match status" value="1"/>
</dbReference>